<comment type="caution">
    <text evidence="2">The sequence shown here is derived from an EMBL/GenBank/DDBJ whole genome shotgun (WGS) entry which is preliminary data.</text>
</comment>
<evidence type="ECO:0000313" key="2">
    <source>
        <dbReference type="EMBL" id="MBB4231429.1"/>
    </source>
</evidence>
<sequence>MTGTLMSYRKLGGRQPVPTRLNESPARQPGFFLHGING</sequence>
<accession>A0ABR6IU46</accession>
<gene>
    <name evidence="2" type="ORF">GGD56_005307</name>
</gene>
<proteinExistence type="predicted"/>
<keyword evidence="3" id="KW-1185">Reference proteome</keyword>
<organism evidence="2 3">
    <name type="scientific">Rhizobium mongolense</name>
    <dbReference type="NCBI Taxonomy" id="57676"/>
    <lineage>
        <taxon>Bacteria</taxon>
        <taxon>Pseudomonadati</taxon>
        <taxon>Pseudomonadota</taxon>
        <taxon>Alphaproteobacteria</taxon>
        <taxon>Hyphomicrobiales</taxon>
        <taxon>Rhizobiaceae</taxon>
        <taxon>Rhizobium/Agrobacterium group</taxon>
        <taxon>Rhizobium</taxon>
    </lineage>
</organism>
<protein>
    <submittedName>
        <fullName evidence="2">Uncharacterized protein</fullName>
    </submittedName>
</protein>
<feature type="region of interest" description="Disordered" evidence="1">
    <location>
        <begin position="1"/>
        <end position="38"/>
    </location>
</feature>
<name>A0ABR6IU46_9HYPH</name>
<dbReference type="EMBL" id="JACIFX010000008">
    <property type="protein sequence ID" value="MBB4231429.1"/>
    <property type="molecule type" value="Genomic_DNA"/>
</dbReference>
<dbReference type="Proteomes" id="UP000551353">
    <property type="component" value="Unassembled WGS sequence"/>
</dbReference>
<reference evidence="2 3" key="1">
    <citation type="submission" date="2020-08" db="EMBL/GenBank/DDBJ databases">
        <title>Genomic Encyclopedia of Type Strains, Phase IV (KMG-V): Genome sequencing to study the core and pangenomes of soil and plant-associated prokaryotes.</title>
        <authorList>
            <person name="Whitman W."/>
        </authorList>
    </citation>
    <scope>NUCLEOTIDE SEQUENCE [LARGE SCALE GENOMIC DNA]</scope>
    <source>
        <strain evidence="2 3">SEMIA 4087</strain>
    </source>
</reference>
<evidence type="ECO:0000313" key="3">
    <source>
        <dbReference type="Proteomes" id="UP000551353"/>
    </source>
</evidence>
<evidence type="ECO:0000256" key="1">
    <source>
        <dbReference type="SAM" id="MobiDB-lite"/>
    </source>
</evidence>